<dbReference type="GO" id="GO:1990907">
    <property type="term" value="C:beta-catenin-TCF complex"/>
    <property type="evidence" value="ECO:0007669"/>
    <property type="project" value="TreeGrafter"/>
</dbReference>
<evidence type="ECO:0000256" key="10">
    <source>
        <dbReference type="PROSITE-ProRule" id="PRU00267"/>
    </source>
</evidence>
<reference evidence="13" key="1">
    <citation type="submission" date="2025-08" db="UniProtKB">
        <authorList>
            <consortium name="Ensembl"/>
        </authorList>
    </citation>
    <scope>IDENTIFICATION</scope>
</reference>
<dbReference type="GO" id="GO:0000981">
    <property type="term" value="F:DNA-binding transcription factor activity, RNA polymerase II-specific"/>
    <property type="evidence" value="ECO:0007669"/>
    <property type="project" value="TreeGrafter"/>
</dbReference>
<organism evidence="13 14">
    <name type="scientific">Salmo trutta</name>
    <name type="common">Brown trout</name>
    <dbReference type="NCBI Taxonomy" id="8032"/>
    <lineage>
        <taxon>Eukaryota</taxon>
        <taxon>Metazoa</taxon>
        <taxon>Chordata</taxon>
        <taxon>Craniata</taxon>
        <taxon>Vertebrata</taxon>
        <taxon>Euteleostomi</taxon>
        <taxon>Actinopterygii</taxon>
        <taxon>Neopterygii</taxon>
        <taxon>Teleostei</taxon>
        <taxon>Protacanthopterygii</taxon>
        <taxon>Salmoniformes</taxon>
        <taxon>Salmonidae</taxon>
        <taxon>Salmoninae</taxon>
        <taxon>Salmo</taxon>
    </lineage>
</organism>
<evidence type="ECO:0000256" key="3">
    <source>
        <dbReference type="ARBA" id="ARBA00022491"/>
    </source>
</evidence>
<protein>
    <submittedName>
        <fullName evidence="13">Transcription factor 7-like 2</fullName>
    </submittedName>
</protein>
<feature type="compositionally biased region" description="Basic and acidic residues" evidence="11">
    <location>
        <begin position="374"/>
        <end position="386"/>
    </location>
</feature>
<dbReference type="GO" id="GO:0000785">
    <property type="term" value="C:chromatin"/>
    <property type="evidence" value="ECO:0007669"/>
    <property type="project" value="TreeGrafter"/>
</dbReference>
<comment type="subcellular location">
    <subcellularLocation>
        <location evidence="1">Nucleus</location>
    </subcellularLocation>
</comment>
<dbReference type="GO" id="GO:0000978">
    <property type="term" value="F:RNA polymerase II cis-regulatory region sequence-specific DNA binding"/>
    <property type="evidence" value="ECO:0007669"/>
    <property type="project" value="TreeGrafter"/>
</dbReference>
<dbReference type="Proteomes" id="UP000472277">
    <property type="component" value="Chromosome 15"/>
</dbReference>
<feature type="region of interest" description="Disordered" evidence="11">
    <location>
        <begin position="1"/>
        <end position="34"/>
    </location>
</feature>
<feature type="region of interest" description="Disordered" evidence="11">
    <location>
        <begin position="374"/>
        <end position="412"/>
    </location>
</feature>
<keyword evidence="9 10" id="KW-0539">Nucleus</keyword>
<dbReference type="PANTHER" id="PTHR10373:SF33">
    <property type="entry name" value="TRANSCRIPTION FACTOR 7"/>
    <property type="match status" value="1"/>
</dbReference>
<dbReference type="Gene3D" id="4.10.900.10">
    <property type="entry name" value="TCF3-CBD (Catenin binding domain)"/>
    <property type="match status" value="1"/>
</dbReference>
<keyword evidence="7" id="KW-0010">Activator</keyword>
<dbReference type="SMART" id="SM00398">
    <property type="entry name" value="HMG"/>
    <property type="match status" value="1"/>
</dbReference>
<dbReference type="GO" id="GO:0060847">
    <property type="term" value="P:endothelial cell fate specification"/>
    <property type="evidence" value="ECO:0007669"/>
    <property type="project" value="UniProtKB-ARBA"/>
</dbReference>
<feature type="compositionally biased region" description="Basic and acidic residues" evidence="11">
    <location>
        <begin position="269"/>
        <end position="293"/>
    </location>
</feature>
<evidence type="ECO:0000256" key="2">
    <source>
        <dbReference type="ARBA" id="ARBA00006569"/>
    </source>
</evidence>
<dbReference type="FunFam" id="4.10.900.10:FF:000002">
    <property type="entry name" value="transcription factor 7-like 2 isoform X1"/>
    <property type="match status" value="1"/>
</dbReference>
<evidence type="ECO:0000256" key="11">
    <source>
        <dbReference type="SAM" id="MobiDB-lite"/>
    </source>
</evidence>
<evidence type="ECO:0000256" key="1">
    <source>
        <dbReference type="ARBA" id="ARBA00004123"/>
    </source>
</evidence>
<evidence type="ECO:0000256" key="7">
    <source>
        <dbReference type="ARBA" id="ARBA00023159"/>
    </source>
</evidence>
<dbReference type="SMART" id="SM01366">
    <property type="entry name" value="c-clamp"/>
    <property type="match status" value="1"/>
</dbReference>
<evidence type="ECO:0000259" key="12">
    <source>
        <dbReference type="PROSITE" id="PS50118"/>
    </source>
</evidence>
<feature type="DNA-binding region" description="HMG box" evidence="10">
    <location>
        <begin position="296"/>
        <end position="364"/>
    </location>
</feature>
<evidence type="ECO:0000256" key="8">
    <source>
        <dbReference type="ARBA" id="ARBA00023163"/>
    </source>
</evidence>
<dbReference type="GeneTree" id="ENSGT00940000159831"/>
<evidence type="ECO:0000313" key="14">
    <source>
        <dbReference type="Proteomes" id="UP000472277"/>
    </source>
</evidence>
<gene>
    <name evidence="13" type="primary">LOC115148559</name>
</gene>
<dbReference type="InterPro" id="IPR027397">
    <property type="entry name" value="Catenin-bd_sf"/>
</dbReference>
<evidence type="ECO:0000256" key="9">
    <source>
        <dbReference type="ARBA" id="ARBA00023242"/>
    </source>
</evidence>
<reference evidence="13" key="2">
    <citation type="submission" date="2025-09" db="UniProtKB">
        <authorList>
            <consortium name="Ensembl"/>
        </authorList>
    </citation>
    <scope>IDENTIFICATION</scope>
</reference>
<accession>A0A673W1Y3</accession>
<feature type="domain" description="HMG box" evidence="12">
    <location>
        <begin position="296"/>
        <end position="364"/>
    </location>
</feature>
<dbReference type="Pfam" id="PF08347">
    <property type="entry name" value="CTNNB1_binding"/>
    <property type="match status" value="2"/>
</dbReference>
<keyword evidence="8" id="KW-0804">Transcription</keyword>
<comment type="similarity">
    <text evidence="2">Belongs to the TCF/LEF family.</text>
</comment>
<evidence type="ECO:0000256" key="5">
    <source>
        <dbReference type="ARBA" id="ARBA00023015"/>
    </source>
</evidence>
<dbReference type="PROSITE" id="PS50118">
    <property type="entry name" value="HMG_BOX_2"/>
    <property type="match status" value="1"/>
</dbReference>
<keyword evidence="3" id="KW-0678">Repressor</keyword>
<feature type="region of interest" description="Disordered" evidence="11">
    <location>
        <begin position="259"/>
        <end position="295"/>
    </location>
</feature>
<dbReference type="SUPFAM" id="SSF47095">
    <property type="entry name" value="HMG-box"/>
    <property type="match status" value="1"/>
</dbReference>
<dbReference type="Ensembl" id="ENSSTUT00000006382.1">
    <property type="protein sequence ID" value="ENSSTUP00000006010.1"/>
    <property type="gene ID" value="ENSSTUG00000002790.1"/>
</dbReference>
<dbReference type="GO" id="GO:0021903">
    <property type="term" value="P:rostrocaudal neural tube patterning"/>
    <property type="evidence" value="ECO:0007669"/>
    <property type="project" value="UniProtKB-ARBA"/>
</dbReference>
<keyword evidence="14" id="KW-1185">Reference proteome</keyword>
<feature type="compositionally biased region" description="Gly residues" evidence="11">
    <location>
        <begin position="1"/>
        <end position="11"/>
    </location>
</feature>
<evidence type="ECO:0000313" key="13">
    <source>
        <dbReference type="Ensembl" id="ENSSTUP00000006010.1"/>
    </source>
</evidence>
<dbReference type="Gene3D" id="1.10.30.10">
    <property type="entry name" value="High mobility group box domain"/>
    <property type="match status" value="1"/>
</dbReference>
<keyword evidence="6 10" id="KW-0238">DNA-binding</keyword>
<dbReference type="Pfam" id="PF00505">
    <property type="entry name" value="HMG_box"/>
    <property type="match status" value="1"/>
</dbReference>
<evidence type="ECO:0000256" key="6">
    <source>
        <dbReference type="ARBA" id="ARBA00023125"/>
    </source>
</evidence>
<dbReference type="CDD" id="cd21996">
    <property type="entry name" value="HMG-box_TCF7-like"/>
    <property type="match status" value="1"/>
</dbReference>
<dbReference type="GO" id="GO:0008284">
    <property type="term" value="P:positive regulation of cell population proliferation"/>
    <property type="evidence" value="ECO:0007669"/>
    <property type="project" value="UniProtKB-ARBA"/>
</dbReference>
<evidence type="ECO:0000256" key="4">
    <source>
        <dbReference type="ARBA" id="ARBA00022687"/>
    </source>
</evidence>
<dbReference type="InterPro" id="IPR013558">
    <property type="entry name" value="CTNNB1-bd_N"/>
</dbReference>
<dbReference type="GO" id="GO:0060070">
    <property type="term" value="P:canonical Wnt signaling pathway"/>
    <property type="evidence" value="ECO:0007669"/>
    <property type="project" value="TreeGrafter"/>
</dbReference>
<keyword evidence="5" id="KW-0805">Transcription regulation</keyword>
<dbReference type="InterPro" id="IPR009071">
    <property type="entry name" value="HMG_box_dom"/>
</dbReference>
<dbReference type="GO" id="GO:0030901">
    <property type="term" value="P:midbrain development"/>
    <property type="evidence" value="ECO:0007669"/>
    <property type="project" value="UniProtKB-ARBA"/>
</dbReference>
<dbReference type="AlphaFoldDB" id="A0A673W1Y3"/>
<dbReference type="FunFam" id="1.10.30.10:FF:000001">
    <property type="entry name" value="transcription factor 7 isoform X2"/>
    <property type="match status" value="1"/>
</dbReference>
<dbReference type="GO" id="GO:0010456">
    <property type="term" value="P:cell proliferation in dorsal spinal cord"/>
    <property type="evidence" value="ECO:0007669"/>
    <property type="project" value="UniProtKB-ARBA"/>
</dbReference>
<dbReference type="PANTHER" id="PTHR10373">
    <property type="entry name" value="TRANSCRIPTION FACTOR 7 FAMILY MEMBER"/>
    <property type="match status" value="1"/>
</dbReference>
<feature type="compositionally biased region" description="Basic and acidic residues" evidence="11">
    <location>
        <begin position="19"/>
        <end position="34"/>
    </location>
</feature>
<name>A0A673W1Y3_SALTR</name>
<dbReference type="InterPro" id="IPR036910">
    <property type="entry name" value="HMG_box_dom_sf"/>
</dbReference>
<proteinExistence type="inferred from homology"/>
<keyword evidence="4" id="KW-0879">Wnt signaling pathway</keyword>
<dbReference type="InterPro" id="IPR024940">
    <property type="entry name" value="TCF/LEF"/>
</dbReference>
<dbReference type="GO" id="GO:0007507">
    <property type="term" value="P:heart development"/>
    <property type="evidence" value="ECO:0007669"/>
    <property type="project" value="UniProtKB-ARBA"/>
</dbReference>
<sequence length="426" mass="48304">MPQLSSGGGDDLGANDEMISFKDEGDQDEKIQENAFTERDLADLKSSLVNESETNQSPNAAVGTREIILMRCWQGRKWLLLRGLGTKLLSPGLFKVILRLLIYVYCHCFGHFQAVRRGQQNEHRGYQEKHREHLDGVSKHQDGGMYKTAYPGYPFLMLPDPYIPSGSVSPSSNKVSVVQQSHGMHPLTSLLPYSNDHFNPSPPHLPTDMSQKGIHRPQSQDISGFYSLPQGGVGQMPPSMGWFSHSLMLGPGMHSTGIPHPAIVPPSGKQDHHDRNMYAKPHQEPKREKEPKKPVIKKPLNAFMLYMKEMRAKVIAECTLKESAAINQILGRRWHALTREEQAKYYELARKERQLHMQLYPSWSARDNYEAGLREGAGEKNKADWGKKKRRKREKQQDSTTDPGSPKKCRARFGLNQQTDWCGPCR</sequence>